<evidence type="ECO:0000313" key="10">
    <source>
        <dbReference type="Proteomes" id="UP001059836"/>
    </source>
</evidence>
<reference evidence="9" key="1">
    <citation type="journal article" date="2021" name="Nat. Microbiol.">
        <title>Cocultivation of an ultrasmall environmental parasitic bacterium with lytic ability against bacteria associated with wastewater foams.</title>
        <authorList>
            <person name="Batinovic S."/>
            <person name="Rose J.J.A."/>
            <person name="Ratcliffe J."/>
            <person name="Seviour R.J."/>
            <person name="Petrovski S."/>
        </authorList>
    </citation>
    <scope>NUCLEOTIDE SEQUENCE</scope>
    <source>
        <strain evidence="9">CON9</strain>
    </source>
</reference>
<keyword evidence="3 8" id="KW-0349">Heme</keyword>
<dbReference type="EMBL" id="CP045809">
    <property type="protein sequence ID" value="QHN36649.1"/>
    <property type="molecule type" value="Genomic_DNA"/>
</dbReference>
<dbReference type="PRINTS" id="PR00385">
    <property type="entry name" value="P450"/>
</dbReference>
<dbReference type="InterPro" id="IPR002403">
    <property type="entry name" value="Cyt_P450_E_grp-IV"/>
</dbReference>
<name>A0ABX6ILB8_9ACTN</name>
<dbReference type="PANTHER" id="PTHR24286:SF24">
    <property type="entry name" value="LANOSTEROL 14-ALPHA DEMETHYLASE"/>
    <property type="match status" value="1"/>
</dbReference>
<keyword evidence="10" id="KW-1185">Reference proteome</keyword>
<evidence type="ECO:0000256" key="3">
    <source>
        <dbReference type="ARBA" id="ARBA00022617"/>
    </source>
</evidence>
<dbReference type="InterPro" id="IPR001128">
    <property type="entry name" value="Cyt_P450"/>
</dbReference>
<evidence type="ECO:0000256" key="4">
    <source>
        <dbReference type="ARBA" id="ARBA00022723"/>
    </source>
</evidence>
<comment type="cofactor">
    <cofactor evidence="1">
        <name>heme</name>
        <dbReference type="ChEBI" id="CHEBI:30413"/>
    </cofactor>
</comment>
<dbReference type="InterPro" id="IPR036396">
    <property type="entry name" value="Cyt_P450_sf"/>
</dbReference>
<keyword evidence="4 8" id="KW-0479">Metal-binding</keyword>
<evidence type="ECO:0000256" key="8">
    <source>
        <dbReference type="RuleBase" id="RU000461"/>
    </source>
</evidence>
<protein>
    <submittedName>
        <fullName evidence="9">Cytochrome P450</fullName>
    </submittedName>
</protein>
<dbReference type="Pfam" id="PF00067">
    <property type="entry name" value="p450"/>
    <property type="match status" value="2"/>
</dbReference>
<dbReference type="SUPFAM" id="SSF48264">
    <property type="entry name" value="Cytochrome P450"/>
    <property type="match status" value="1"/>
</dbReference>
<dbReference type="Gene3D" id="1.10.630.10">
    <property type="entry name" value="Cytochrome P450"/>
    <property type="match status" value="1"/>
</dbReference>
<evidence type="ECO:0000313" key="9">
    <source>
        <dbReference type="EMBL" id="QHN36649.1"/>
    </source>
</evidence>
<evidence type="ECO:0000256" key="2">
    <source>
        <dbReference type="ARBA" id="ARBA00010617"/>
    </source>
</evidence>
<gene>
    <name evidence="9" type="ORF">GII31_18855</name>
</gene>
<dbReference type="InterPro" id="IPR017972">
    <property type="entry name" value="Cyt_P450_CS"/>
</dbReference>
<evidence type="ECO:0000256" key="7">
    <source>
        <dbReference type="ARBA" id="ARBA00023033"/>
    </source>
</evidence>
<dbReference type="PANTHER" id="PTHR24286">
    <property type="entry name" value="CYTOCHROME P450 26"/>
    <property type="match status" value="1"/>
</dbReference>
<proteinExistence type="inferred from homology"/>
<dbReference type="RefSeq" id="WP_213244916.1">
    <property type="nucleotide sequence ID" value="NZ_CP045806.1"/>
</dbReference>
<dbReference type="Proteomes" id="UP001059836">
    <property type="component" value="Chromosome"/>
</dbReference>
<dbReference type="PROSITE" id="PS00086">
    <property type="entry name" value="CYTOCHROME_P450"/>
    <property type="match status" value="1"/>
</dbReference>
<dbReference type="PRINTS" id="PR00465">
    <property type="entry name" value="EP450IV"/>
</dbReference>
<evidence type="ECO:0000256" key="6">
    <source>
        <dbReference type="ARBA" id="ARBA00023004"/>
    </source>
</evidence>
<evidence type="ECO:0000256" key="1">
    <source>
        <dbReference type="ARBA" id="ARBA00001971"/>
    </source>
</evidence>
<organism evidence="9 10">
    <name type="scientific">Gordonia pseudamarae</name>
    <dbReference type="NCBI Taxonomy" id="2831662"/>
    <lineage>
        <taxon>Bacteria</taxon>
        <taxon>Bacillati</taxon>
        <taxon>Actinomycetota</taxon>
        <taxon>Actinomycetes</taxon>
        <taxon>Mycobacteriales</taxon>
        <taxon>Gordoniaceae</taxon>
        <taxon>Gordonia</taxon>
    </lineage>
</organism>
<accession>A0ABX6ILB8</accession>
<comment type="similarity">
    <text evidence="2 8">Belongs to the cytochrome P450 family.</text>
</comment>
<evidence type="ECO:0000256" key="5">
    <source>
        <dbReference type="ARBA" id="ARBA00023002"/>
    </source>
</evidence>
<keyword evidence="7 8" id="KW-0503">Monooxygenase</keyword>
<dbReference type="CDD" id="cd11045">
    <property type="entry name" value="CYP136-like"/>
    <property type="match status" value="1"/>
</dbReference>
<sequence length="477" mass="53499">MKSIQAVRRNLLRAQAGYPRPERPLAPAPVGSGLLSVPGDSGLPLVGNTVDMLGNPLGNVLRQYRRYGQVSWSRWFGGNIVHLIGPDAIEAAWMDRDGVMSSELGWGQLIGPFFDRGLMLLDFAEHRHHRRIMQAAFTPRRLDGYLELMAPLVADHISEWDGGQGFPASARIKGLLLAVASEVFMGSELAPEHTRRLEEAFDATVHGGRAFLRADVGNFTWARGLRGREMLQEYFRSWIPARRAGSGGDLFTVLCNSSDEDGNAFTDEDVVNHMIFAMMAAHDTTSVALSMMVYYLGLHRDWQDRLREESCELGDSAITVKSLDALSGMDLVFRETVRINAPVGMIFRKTVRDTDILGHYIPQGCLVGIHPWATMQLPEWWPEPKRWDPERFSPERSEDRVHRFAWAPFGGGAHRCIGMYFAAMEAKLILHQLLTKFEWSVPQGYRIRFTYGTGAVPADGLPIDVCRLRTPRSSVVH</sequence>
<keyword evidence="6 8" id="KW-0408">Iron</keyword>
<keyword evidence="5 8" id="KW-0560">Oxidoreductase</keyword>